<organism evidence="3 4">
    <name type="scientific">Variovorax paradoxus</name>
    <dbReference type="NCBI Taxonomy" id="34073"/>
    <lineage>
        <taxon>Bacteria</taxon>
        <taxon>Pseudomonadati</taxon>
        <taxon>Pseudomonadota</taxon>
        <taxon>Betaproteobacteria</taxon>
        <taxon>Burkholderiales</taxon>
        <taxon>Comamonadaceae</taxon>
        <taxon>Variovorax</taxon>
    </lineage>
</organism>
<evidence type="ECO:0000313" key="4">
    <source>
        <dbReference type="Proteomes" id="UP000425817"/>
    </source>
</evidence>
<evidence type="ECO:0000259" key="2">
    <source>
        <dbReference type="Pfam" id="PF11127"/>
    </source>
</evidence>
<dbReference type="Pfam" id="PF11127">
    <property type="entry name" value="YgaP-like_TM"/>
    <property type="match status" value="1"/>
</dbReference>
<feature type="transmembrane region" description="Helical" evidence="1">
    <location>
        <begin position="14"/>
        <end position="32"/>
    </location>
</feature>
<evidence type="ECO:0000313" key="3">
    <source>
        <dbReference type="EMBL" id="QGW84942.1"/>
    </source>
</evidence>
<gene>
    <name evidence="3" type="ORF">GOQ09_09665</name>
</gene>
<dbReference type="Proteomes" id="UP000425817">
    <property type="component" value="Chromosome"/>
</dbReference>
<reference evidence="3 4" key="1">
    <citation type="submission" date="2019-12" db="EMBL/GenBank/DDBJ databases">
        <title>Hybrid Genome Assemblies of two High G+C Isolates from Undergraduate Microbiology Courses.</title>
        <authorList>
            <person name="Ne Ville C.J."/>
            <person name="Enright D."/>
            <person name="Hernandez I."/>
            <person name="Dodsworth J."/>
            <person name="Orwin P.M."/>
        </authorList>
    </citation>
    <scope>NUCLEOTIDE SEQUENCE [LARGE SCALE GENOMIC DNA]</scope>
    <source>
        <strain evidence="3 4">CSUSB</strain>
    </source>
</reference>
<accession>A0A6I6HQS5</accession>
<dbReference type="OrthoDB" id="8781369at2"/>
<protein>
    <submittedName>
        <fullName evidence="3">DUF2892 domain-containing protein</fullName>
    </submittedName>
</protein>
<name>A0A6I6HQS5_VARPD</name>
<proteinExistence type="predicted"/>
<dbReference type="EMBL" id="CP046622">
    <property type="protein sequence ID" value="QGW84942.1"/>
    <property type="molecule type" value="Genomic_DNA"/>
</dbReference>
<dbReference type="InterPro" id="IPR021309">
    <property type="entry name" value="YgaP-like_TM"/>
</dbReference>
<keyword evidence="1" id="KW-0812">Transmembrane</keyword>
<evidence type="ECO:0000256" key="1">
    <source>
        <dbReference type="SAM" id="Phobius"/>
    </source>
</evidence>
<keyword evidence="1" id="KW-0472">Membrane</keyword>
<keyword evidence="1" id="KW-1133">Transmembrane helix</keyword>
<sequence length="71" mass="7440">MFHLKRNLPAWERIIRLCLGAFAAAGAFYFLPAGTLRLLGFAMAGVLASTAIVGFCPACAMLGRKAAGPAK</sequence>
<dbReference type="AlphaFoldDB" id="A0A6I6HQS5"/>
<feature type="transmembrane region" description="Helical" evidence="1">
    <location>
        <begin position="38"/>
        <end position="62"/>
    </location>
</feature>
<feature type="domain" description="Inner membrane protein YgaP-like transmembrane" evidence="2">
    <location>
        <begin position="5"/>
        <end position="67"/>
    </location>
</feature>